<dbReference type="STRING" id="1811193.A0O21_03585"/>
<evidence type="ECO:0000259" key="12">
    <source>
        <dbReference type="PROSITE" id="PS51176"/>
    </source>
</evidence>
<evidence type="ECO:0000256" key="1">
    <source>
        <dbReference type="ARBA" id="ARBA00005067"/>
    </source>
</evidence>
<keyword evidence="11" id="KW-0472">Membrane</keyword>
<evidence type="ECO:0000256" key="7">
    <source>
        <dbReference type="ARBA" id="ARBA00023002"/>
    </source>
</evidence>
<dbReference type="InterPro" id="IPR008927">
    <property type="entry name" value="6-PGluconate_DH-like_C_sf"/>
</dbReference>
<keyword evidence="11" id="KW-0812">Transmembrane</keyword>
<dbReference type="InterPro" id="IPR036291">
    <property type="entry name" value="NAD(P)-bd_dom_sf"/>
</dbReference>
<dbReference type="KEGG" id="spat:A0O21_03585"/>
<dbReference type="InterPro" id="IPR050812">
    <property type="entry name" value="Preph/Arog_dehydrog"/>
</dbReference>
<evidence type="ECO:0000256" key="11">
    <source>
        <dbReference type="SAM" id="Phobius"/>
    </source>
</evidence>
<dbReference type="AlphaFoldDB" id="A0A172Q6Y7"/>
<dbReference type="NCBIfam" id="NF005105">
    <property type="entry name" value="PRK06545.1-3"/>
    <property type="match status" value="1"/>
</dbReference>
<accession>A0A172Q6Y7</accession>
<gene>
    <name evidence="13" type="ORF">A0O21_03585</name>
</gene>
<dbReference type="Pfam" id="PF02153">
    <property type="entry name" value="PDH_N"/>
    <property type="match status" value="1"/>
</dbReference>
<dbReference type="GO" id="GO:0006571">
    <property type="term" value="P:tyrosine biosynthetic process"/>
    <property type="evidence" value="ECO:0007669"/>
    <property type="project" value="UniProtKB-KW"/>
</dbReference>
<keyword evidence="7" id="KW-0560">Oxidoreductase</keyword>
<evidence type="ECO:0000256" key="8">
    <source>
        <dbReference type="ARBA" id="ARBA00023027"/>
    </source>
</evidence>
<dbReference type="Proteomes" id="UP000077317">
    <property type="component" value="Chromosome"/>
</dbReference>
<name>A0A172Q6Y7_9STRE</name>
<dbReference type="FunFam" id="1.10.3660.10:FF:000003">
    <property type="entry name" value="Prephenate dehydrogenase"/>
    <property type="match status" value="1"/>
</dbReference>
<keyword evidence="8" id="KW-0520">NAD</keyword>
<dbReference type="NCBIfam" id="NF005107">
    <property type="entry name" value="PRK06545.1-5"/>
    <property type="match status" value="1"/>
</dbReference>
<dbReference type="Gene3D" id="3.40.50.720">
    <property type="entry name" value="NAD(P)-binding Rossmann-like Domain"/>
    <property type="match status" value="1"/>
</dbReference>
<evidence type="ECO:0000256" key="9">
    <source>
        <dbReference type="ARBA" id="ARBA00023141"/>
    </source>
</evidence>
<evidence type="ECO:0000313" key="14">
    <source>
        <dbReference type="Proteomes" id="UP000077317"/>
    </source>
</evidence>
<dbReference type="PANTHER" id="PTHR21363">
    <property type="entry name" value="PREPHENATE DEHYDROGENASE"/>
    <property type="match status" value="1"/>
</dbReference>
<dbReference type="FunFam" id="3.40.50.720:FF:000208">
    <property type="entry name" value="Prephenate dehydrogenase"/>
    <property type="match status" value="1"/>
</dbReference>
<feature type="domain" description="Prephenate/arogenate dehydrogenase" evidence="12">
    <location>
        <begin position="3"/>
        <end position="294"/>
    </location>
</feature>
<evidence type="ECO:0000256" key="5">
    <source>
        <dbReference type="ARBA" id="ARBA00022498"/>
    </source>
</evidence>
<dbReference type="EC" id="1.3.1.12" evidence="3"/>
<reference evidence="14" key="2">
    <citation type="submission" date="2016-03" db="EMBL/GenBank/DDBJ databases">
        <title>Streptococcus antelopensis sp. nov., isolated from the feces of the Tibetan antelope (Pantholops hodgsonii) in Hoh Xil National Nature Reserve, Qinghai, China.</title>
        <authorList>
            <person name="Bai X."/>
        </authorList>
    </citation>
    <scope>NUCLEOTIDE SEQUENCE [LARGE SCALE GENOMIC DNA]</scope>
    <source>
        <strain evidence="14">TA 26</strain>
    </source>
</reference>
<comment type="pathway">
    <text evidence="1">Amino-acid biosynthesis; L-tyrosine biosynthesis; (4-hydroxyphenyl)pyruvate from prephenate (NAD(+) route): step 1/1.</text>
</comment>
<dbReference type="InterPro" id="IPR003099">
    <property type="entry name" value="Prephen_DH"/>
</dbReference>
<evidence type="ECO:0000256" key="4">
    <source>
        <dbReference type="ARBA" id="ARBA00016891"/>
    </source>
</evidence>
<dbReference type="Gene3D" id="1.10.3660.10">
    <property type="entry name" value="6-phosphogluconate dehydrogenase C-terminal like domain"/>
    <property type="match status" value="1"/>
</dbReference>
<dbReference type="RefSeq" id="WP_067061393.1">
    <property type="nucleotide sequence ID" value="NZ_CP014699.1"/>
</dbReference>
<dbReference type="SUPFAM" id="SSF51735">
    <property type="entry name" value="NAD(P)-binding Rossmann-fold domains"/>
    <property type="match status" value="1"/>
</dbReference>
<dbReference type="GO" id="GO:0070403">
    <property type="term" value="F:NAD+ binding"/>
    <property type="evidence" value="ECO:0007669"/>
    <property type="project" value="InterPro"/>
</dbReference>
<feature type="transmembrane region" description="Helical" evidence="11">
    <location>
        <begin position="6"/>
        <end position="22"/>
    </location>
</feature>
<dbReference type="GO" id="GO:0004665">
    <property type="term" value="F:prephenate dehydrogenase (NADP+) activity"/>
    <property type="evidence" value="ECO:0007669"/>
    <property type="project" value="InterPro"/>
</dbReference>
<comment type="similarity">
    <text evidence="2">Belongs to the prephenate/arogenate dehydrogenase family.</text>
</comment>
<keyword evidence="14" id="KW-1185">Reference proteome</keyword>
<protein>
    <recommendedName>
        <fullName evidence="4">Prephenate dehydrogenase</fullName>
        <ecNumber evidence="3">1.3.1.12</ecNumber>
    </recommendedName>
</protein>
<dbReference type="InterPro" id="IPR046826">
    <property type="entry name" value="PDH_N"/>
</dbReference>
<keyword evidence="11" id="KW-1133">Transmembrane helix</keyword>
<evidence type="ECO:0000256" key="2">
    <source>
        <dbReference type="ARBA" id="ARBA00007964"/>
    </source>
</evidence>
<dbReference type="SUPFAM" id="SSF48179">
    <property type="entry name" value="6-phosphogluconate dehydrogenase C-terminal domain-like"/>
    <property type="match status" value="1"/>
</dbReference>
<evidence type="ECO:0000256" key="3">
    <source>
        <dbReference type="ARBA" id="ARBA00012068"/>
    </source>
</evidence>
<dbReference type="Pfam" id="PF20463">
    <property type="entry name" value="PDH_C"/>
    <property type="match status" value="1"/>
</dbReference>
<organism evidence="13 14">
    <name type="scientific">Streptococcus pantholopis</name>
    <dbReference type="NCBI Taxonomy" id="1811193"/>
    <lineage>
        <taxon>Bacteria</taxon>
        <taxon>Bacillati</taxon>
        <taxon>Bacillota</taxon>
        <taxon>Bacilli</taxon>
        <taxon>Lactobacillales</taxon>
        <taxon>Streptococcaceae</taxon>
        <taxon>Streptococcus</taxon>
    </lineage>
</organism>
<dbReference type="EMBL" id="CP014699">
    <property type="protein sequence ID" value="AND79172.1"/>
    <property type="molecule type" value="Genomic_DNA"/>
</dbReference>
<evidence type="ECO:0000256" key="10">
    <source>
        <dbReference type="ARBA" id="ARBA00049260"/>
    </source>
</evidence>
<dbReference type="GO" id="GO:0008977">
    <property type="term" value="F:prephenate dehydrogenase (NAD+) activity"/>
    <property type="evidence" value="ECO:0007669"/>
    <property type="project" value="UniProtKB-EC"/>
</dbReference>
<proteinExistence type="inferred from homology"/>
<dbReference type="PROSITE" id="PS51176">
    <property type="entry name" value="PDH_ADH"/>
    <property type="match status" value="1"/>
</dbReference>
<keyword evidence="5" id="KW-0827">Tyrosine biosynthesis</keyword>
<dbReference type="OrthoDB" id="9802008at2"/>
<evidence type="ECO:0000313" key="13">
    <source>
        <dbReference type="EMBL" id="AND79172.1"/>
    </source>
</evidence>
<dbReference type="PANTHER" id="PTHR21363:SF0">
    <property type="entry name" value="PREPHENATE DEHYDROGENASE [NADP(+)]"/>
    <property type="match status" value="1"/>
</dbReference>
<reference evidence="13 14" key="1">
    <citation type="journal article" date="2016" name="Int. J. Syst. Evol. Microbiol.">
        <title>Streptococcuspantholopis sp. nov., isolated from faeces of the Tibetan antelope (Pantholops hodgsonii).</title>
        <authorList>
            <person name="Bai X."/>
            <person name="Xiong Y."/>
            <person name="Lu S."/>
            <person name="Jin D."/>
            <person name="Lai X."/>
            <person name="Yang J."/>
            <person name="Niu L."/>
            <person name="Hu S."/>
            <person name="Meng X."/>
            <person name="Pu J."/>
            <person name="Ye C."/>
            <person name="Xu J."/>
        </authorList>
    </citation>
    <scope>NUCLEOTIDE SEQUENCE [LARGE SCALE GENOMIC DNA]</scope>
    <source>
        <strain evidence="13 14">TA 26</strain>
    </source>
</reference>
<sequence>MEEKIIYIAGLGLIGGSLALGIKRRHPHYKILGYNRSDKSRIIALERGLVDEATDDFKAFAPLADVIILAVPIKQTITFLKILSEIDLKENVIITDAGSTKLEIVSAAEQYLTGRPVQFVGSHPMAGSHKSGAAAADVHLFENAYYIFTPSKLTGQQTIADLKDLLSGLQARFIEIEAAEHDRVTSQISHFPHILSASLMEQAGDYAAEHEMASRFAAGGFRDMTRIAESEPGMWTSILLTNKAAVLERISDFKQRLDSVAELISQNDENAIWDYFAKARQTRKEMEIHKRGGLESSFDIFVDVPDEEDVILEILELLRGTSLVNVHINEENREDINGILQISFKNANDLEHARQVITSKTAYKVFIE</sequence>
<dbReference type="InterPro" id="IPR046825">
    <property type="entry name" value="PDH_C"/>
</dbReference>
<keyword evidence="6" id="KW-0028">Amino-acid biosynthesis</keyword>
<comment type="catalytic activity">
    <reaction evidence="10">
        <text>prephenate + NAD(+) = 3-(4-hydroxyphenyl)pyruvate + CO2 + NADH</text>
        <dbReference type="Rhea" id="RHEA:13869"/>
        <dbReference type="ChEBI" id="CHEBI:16526"/>
        <dbReference type="ChEBI" id="CHEBI:29934"/>
        <dbReference type="ChEBI" id="CHEBI:36242"/>
        <dbReference type="ChEBI" id="CHEBI:57540"/>
        <dbReference type="ChEBI" id="CHEBI:57945"/>
        <dbReference type="EC" id="1.3.1.12"/>
    </reaction>
</comment>
<keyword evidence="9" id="KW-0057">Aromatic amino acid biosynthesis</keyword>
<evidence type="ECO:0000256" key="6">
    <source>
        <dbReference type="ARBA" id="ARBA00022605"/>
    </source>
</evidence>